<proteinExistence type="predicted"/>
<evidence type="ECO:0000313" key="2">
    <source>
        <dbReference type="EMBL" id="CAG8591592.1"/>
    </source>
</evidence>
<sequence length="84" mass="9226">MEGVIRQSTTAPKSTKIEIKSDVKNSSTSNKNRINLTPMKITQADLAVEIINTISNIKLEPQGNPSYTKVTGQTQAPTKRKVLE</sequence>
<name>A0A9N9C747_9GLOM</name>
<feature type="compositionally biased region" description="Polar residues" evidence="1">
    <location>
        <begin position="1"/>
        <end position="13"/>
    </location>
</feature>
<gene>
    <name evidence="2" type="ORF">DERYTH_LOCUS7191</name>
</gene>
<feature type="compositionally biased region" description="Polar residues" evidence="1">
    <location>
        <begin position="63"/>
        <end position="77"/>
    </location>
</feature>
<organism evidence="2 3">
    <name type="scientific">Dentiscutata erythropus</name>
    <dbReference type="NCBI Taxonomy" id="1348616"/>
    <lineage>
        <taxon>Eukaryota</taxon>
        <taxon>Fungi</taxon>
        <taxon>Fungi incertae sedis</taxon>
        <taxon>Mucoromycota</taxon>
        <taxon>Glomeromycotina</taxon>
        <taxon>Glomeromycetes</taxon>
        <taxon>Diversisporales</taxon>
        <taxon>Gigasporaceae</taxon>
        <taxon>Dentiscutata</taxon>
    </lineage>
</organism>
<protein>
    <submittedName>
        <fullName evidence="2">1852_t:CDS:1</fullName>
    </submittedName>
</protein>
<dbReference type="EMBL" id="CAJVPY010003428">
    <property type="protein sequence ID" value="CAG8591592.1"/>
    <property type="molecule type" value="Genomic_DNA"/>
</dbReference>
<feature type="region of interest" description="Disordered" evidence="1">
    <location>
        <begin position="1"/>
        <end position="31"/>
    </location>
</feature>
<evidence type="ECO:0000256" key="1">
    <source>
        <dbReference type="SAM" id="MobiDB-lite"/>
    </source>
</evidence>
<feature type="region of interest" description="Disordered" evidence="1">
    <location>
        <begin position="59"/>
        <end position="84"/>
    </location>
</feature>
<evidence type="ECO:0000313" key="3">
    <source>
        <dbReference type="Proteomes" id="UP000789405"/>
    </source>
</evidence>
<comment type="caution">
    <text evidence="2">The sequence shown here is derived from an EMBL/GenBank/DDBJ whole genome shotgun (WGS) entry which is preliminary data.</text>
</comment>
<reference evidence="2" key="1">
    <citation type="submission" date="2021-06" db="EMBL/GenBank/DDBJ databases">
        <authorList>
            <person name="Kallberg Y."/>
            <person name="Tangrot J."/>
            <person name="Rosling A."/>
        </authorList>
    </citation>
    <scope>NUCLEOTIDE SEQUENCE</scope>
    <source>
        <strain evidence="2">MA453B</strain>
    </source>
</reference>
<dbReference type="Proteomes" id="UP000789405">
    <property type="component" value="Unassembled WGS sequence"/>
</dbReference>
<accession>A0A9N9C747</accession>
<dbReference type="AlphaFoldDB" id="A0A9N9C747"/>
<keyword evidence="3" id="KW-1185">Reference proteome</keyword>